<dbReference type="AlphaFoldDB" id="A0A0D6MMT1"/>
<dbReference type="Gene3D" id="1.25.40.10">
    <property type="entry name" value="Tetratricopeptide repeat domain"/>
    <property type="match status" value="1"/>
</dbReference>
<dbReference type="Proteomes" id="UP000032679">
    <property type="component" value="Unassembled WGS sequence"/>
</dbReference>
<evidence type="ECO:0000313" key="2">
    <source>
        <dbReference type="Proteomes" id="UP000032679"/>
    </source>
</evidence>
<dbReference type="EMBL" id="BALE01000035">
    <property type="protein sequence ID" value="GAN54979.1"/>
    <property type="molecule type" value="Genomic_DNA"/>
</dbReference>
<evidence type="ECO:0000313" key="1">
    <source>
        <dbReference type="EMBL" id="GAN54979.1"/>
    </source>
</evidence>
<name>A0A0D6MMT1_9PROT</name>
<organism evidence="1 2">
    <name type="scientific">Tanticharoenia sakaeratensis NBRC 103193</name>
    <dbReference type="NCBI Taxonomy" id="1231623"/>
    <lineage>
        <taxon>Bacteria</taxon>
        <taxon>Pseudomonadati</taxon>
        <taxon>Pseudomonadota</taxon>
        <taxon>Alphaproteobacteria</taxon>
        <taxon>Acetobacterales</taxon>
        <taxon>Acetobacteraceae</taxon>
        <taxon>Tanticharoenia</taxon>
    </lineage>
</organism>
<dbReference type="RefSeq" id="WP_048849746.1">
    <property type="nucleotide sequence ID" value="NZ_BALE01000035.1"/>
</dbReference>
<sequence length="111" mass="12599">MDRDQRELLLSLAYLYICSDREWRALPLLLLVTAENPDDCVCLRLLAHVYTTVDRAELALVVLDRVSHLAGQDIHGDSLLRARALHRLGRIDEARLSFENYTQALPESDAA</sequence>
<dbReference type="SUPFAM" id="SSF48452">
    <property type="entry name" value="TPR-like"/>
    <property type="match status" value="1"/>
</dbReference>
<comment type="caution">
    <text evidence="1">The sequence shown here is derived from an EMBL/GenBank/DDBJ whole genome shotgun (WGS) entry which is preliminary data.</text>
</comment>
<keyword evidence="2" id="KW-1185">Reference proteome</keyword>
<proteinExistence type="predicted"/>
<dbReference type="OrthoDB" id="6169055at2"/>
<protein>
    <submittedName>
        <fullName evidence="1">Uncharacterized protein</fullName>
    </submittedName>
</protein>
<reference evidence="1 2" key="1">
    <citation type="submission" date="2012-10" db="EMBL/GenBank/DDBJ databases">
        <title>Genome sequencing of Tanticharoenia sakaeratensis NBRC 103193.</title>
        <authorList>
            <person name="Azuma Y."/>
            <person name="Hadano H."/>
            <person name="Hirakawa H."/>
            <person name="Matsushita K."/>
        </authorList>
    </citation>
    <scope>NUCLEOTIDE SEQUENCE [LARGE SCALE GENOMIC DNA]</scope>
    <source>
        <strain evidence="1 2">NBRC 103193</strain>
    </source>
</reference>
<dbReference type="STRING" id="1231623.Tasa_035_014"/>
<dbReference type="InterPro" id="IPR011990">
    <property type="entry name" value="TPR-like_helical_dom_sf"/>
</dbReference>
<accession>A0A0D6MMT1</accession>
<gene>
    <name evidence="1" type="ORF">Tasa_035_014</name>
</gene>